<feature type="domain" description="AMP-dependent synthetase/ligase" evidence="4">
    <location>
        <begin position="13"/>
        <end position="415"/>
    </location>
</feature>
<gene>
    <name evidence="5" type="ORF">DSM01_1153</name>
    <name evidence="6" type="ORF">SAMN04487999_1860</name>
</gene>
<evidence type="ECO:0000313" key="7">
    <source>
        <dbReference type="Proteomes" id="UP000184240"/>
    </source>
</evidence>
<dbReference type="PANTHER" id="PTHR43272:SF32">
    <property type="entry name" value="AMP-DEPENDENT SYNTHETASE_LIGASE DOMAIN-CONTAINING PROTEIN"/>
    <property type="match status" value="1"/>
</dbReference>
<reference evidence="7" key="1">
    <citation type="submission" date="2016-11" db="EMBL/GenBank/DDBJ databases">
        <authorList>
            <person name="Varghese N."/>
            <person name="Submissions S."/>
        </authorList>
    </citation>
    <scope>NUCLEOTIDE SEQUENCE [LARGE SCALE GENOMIC DNA]</scope>
    <source>
        <strain evidence="7">DSM 19859</strain>
    </source>
</reference>
<dbReference type="EMBL" id="FQXT01000003">
    <property type="protein sequence ID" value="SHI05731.1"/>
    <property type="molecule type" value="Genomic_DNA"/>
</dbReference>
<evidence type="ECO:0000259" key="4">
    <source>
        <dbReference type="Pfam" id="PF00501"/>
    </source>
</evidence>
<dbReference type="CDD" id="cd05907">
    <property type="entry name" value="VL_LC_FACS_like"/>
    <property type="match status" value="1"/>
</dbReference>
<dbReference type="Gene3D" id="3.40.50.12780">
    <property type="entry name" value="N-terminal domain of ligase-like"/>
    <property type="match status" value="2"/>
</dbReference>
<dbReference type="InterPro" id="IPR020459">
    <property type="entry name" value="AMP-binding"/>
</dbReference>
<dbReference type="PRINTS" id="PR00154">
    <property type="entry name" value="AMPBINDING"/>
</dbReference>
<dbReference type="PROSITE" id="PS00455">
    <property type="entry name" value="AMP_BINDING"/>
    <property type="match status" value="1"/>
</dbReference>
<evidence type="ECO:0000256" key="3">
    <source>
        <dbReference type="ARBA" id="ARBA00023098"/>
    </source>
</evidence>
<reference evidence="6" key="2">
    <citation type="submission" date="2016-11" db="EMBL/GenBank/DDBJ databases">
        <authorList>
            <person name="Jaros S."/>
            <person name="Januszkiewicz K."/>
            <person name="Wedrychowicz H."/>
        </authorList>
    </citation>
    <scope>NUCLEOTIDE SEQUENCE [LARGE SCALE GENOMIC DNA]</scope>
    <source>
        <strain evidence="6">DSM 19859</strain>
    </source>
</reference>
<dbReference type="InterPro" id="IPR042099">
    <property type="entry name" value="ANL_N_sf"/>
</dbReference>
<dbReference type="EMBL" id="QOVN01000002">
    <property type="protein sequence ID" value="RXG30403.1"/>
    <property type="molecule type" value="Genomic_DNA"/>
</dbReference>
<dbReference type="RefSeq" id="WP_072982450.1">
    <property type="nucleotide sequence ID" value="NZ_FQXT01000003.1"/>
</dbReference>
<name>A0A1M5Y0Y8_9FLAO</name>
<dbReference type="Pfam" id="PF23562">
    <property type="entry name" value="AMP-binding_C_3"/>
    <property type="match status" value="1"/>
</dbReference>
<evidence type="ECO:0000256" key="2">
    <source>
        <dbReference type="ARBA" id="ARBA00022832"/>
    </source>
</evidence>
<keyword evidence="8" id="KW-1185">Reference proteome</keyword>
<evidence type="ECO:0000313" key="8">
    <source>
        <dbReference type="Proteomes" id="UP000290037"/>
    </source>
</evidence>
<dbReference type="PANTHER" id="PTHR43272">
    <property type="entry name" value="LONG-CHAIN-FATTY-ACID--COA LIGASE"/>
    <property type="match status" value="1"/>
</dbReference>
<sequence>METKRLFDFPYHQLEQYNLKEALVTKYDGKWVATTTQSYLDQANAISRGLLKLGVKPNDKIAVISSTNRTEWNIMDIGILQLGAQNVPIYPTISEEEYEYVLNHSESIFCFVSDEEVLTKLNAIKANVPTLKEVYSFDAINGCKSWEEVKEEDDSLQPEVEKLKAAVKEDDLATLIYTSGTTGRPKGVMLSHKNVVSNALNSASRFPIVPGQSKALSFLPVCHIYERMLMYLYQYTGVSIYFAESLDTISENLKEVQPEVMTAVPRLLEKVYDKIIAKGADLTGIKKKLFFWAVETGLDYEPYGQNGWWYEKKLGIARKLIFSKWQEALGGNLKVIASGSAALQPRLARVFNAADIGVMEGYGLTETSPVISVNDMRDKGFKIGTVGKPIPQTEVKIAEDGEILIKGPQVMIGYYKDKEKTDEVLENGYFHTGDIGEIDSEGFLKITDRKKEMFKTSGGKYVAPQIIENMMKQSRFIEHIMVVGEGEKMPAALIQPNFEFVTEWAKLKNINVGTTPKEIASNEEVKKRIQEDVDIHNEKFGKWERVKKFELTPDEWSIEAGHLTPTMKLKRRIVKEKYLDLYNKIYERE</sequence>
<organism evidence="6 7">
    <name type="scientific">Leeuwenhoekiella palythoae</name>
    <dbReference type="NCBI Taxonomy" id="573501"/>
    <lineage>
        <taxon>Bacteria</taxon>
        <taxon>Pseudomonadati</taxon>
        <taxon>Bacteroidota</taxon>
        <taxon>Flavobacteriia</taxon>
        <taxon>Flavobacteriales</taxon>
        <taxon>Flavobacteriaceae</taxon>
        <taxon>Leeuwenhoekiella</taxon>
    </lineage>
</organism>
<evidence type="ECO:0000313" key="6">
    <source>
        <dbReference type="EMBL" id="SHI05731.1"/>
    </source>
</evidence>
<reference evidence="5 8" key="3">
    <citation type="submission" date="2018-07" db="EMBL/GenBank/DDBJ databases">
        <title>Leeuwenhoekiella genomics.</title>
        <authorList>
            <person name="Tahon G."/>
            <person name="Willems A."/>
        </authorList>
    </citation>
    <scope>NUCLEOTIDE SEQUENCE [LARGE SCALE GENOMIC DNA]</scope>
    <source>
        <strain evidence="5 8">LMG 24856</strain>
    </source>
</reference>
<keyword evidence="3" id="KW-0443">Lipid metabolism</keyword>
<dbReference type="Proteomes" id="UP000184240">
    <property type="component" value="Unassembled WGS sequence"/>
</dbReference>
<dbReference type="GO" id="GO:0016020">
    <property type="term" value="C:membrane"/>
    <property type="evidence" value="ECO:0007669"/>
    <property type="project" value="TreeGrafter"/>
</dbReference>
<dbReference type="InterPro" id="IPR000873">
    <property type="entry name" value="AMP-dep_synth/lig_dom"/>
</dbReference>
<dbReference type="STRING" id="573501.SAMN04487999_1860"/>
<proteinExistence type="predicted"/>
<dbReference type="Pfam" id="PF00501">
    <property type="entry name" value="AMP-binding"/>
    <property type="match status" value="1"/>
</dbReference>
<dbReference type="SUPFAM" id="SSF56801">
    <property type="entry name" value="Acetyl-CoA synthetase-like"/>
    <property type="match status" value="1"/>
</dbReference>
<keyword evidence="2" id="KW-0276">Fatty acid metabolism</keyword>
<dbReference type="Proteomes" id="UP000290037">
    <property type="component" value="Unassembled WGS sequence"/>
</dbReference>
<accession>A0A1M5Y0Y8</accession>
<keyword evidence="1" id="KW-0436">Ligase</keyword>
<evidence type="ECO:0000313" key="5">
    <source>
        <dbReference type="EMBL" id="RXG30403.1"/>
    </source>
</evidence>
<protein>
    <submittedName>
        <fullName evidence="6">Long-chain acyl-CoA synthetase</fullName>
    </submittedName>
</protein>
<dbReference type="GO" id="GO:0004467">
    <property type="term" value="F:long-chain fatty acid-CoA ligase activity"/>
    <property type="evidence" value="ECO:0007669"/>
    <property type="project" value="TreeGrafter"/>
</dbReference>
<dbReference type="OrthoDB" id="9803968at2"/>
<evidence type="ECO:0000256" key="1">
    <source>
        <dbReference type="ARBA" id="ARBA00022598"/>
    </source>
</evidence>
<dbReference type="InterPro" id="IPR020845">
    <property type="entry name" value="AMP-binding_CS"/>
</dbReference>
<dbReference type="AlphaFoldDB" id="A0A1M5Y0Y8"/>